<feature type="signal peptide" evidence="1">
    <location>
        <begin position="1"/>
        <end position="22"/>
    </location>
</feature>
<reference evidence="2" key="2">
    <citation type="submission" date="2020-09" db="EMBL/GenBank/DDBJ databases">
        <authorList>
            <person name="Sun Q."/>
            <person name="Zhou Y."/>
        </authorList>
    </citation>
    <scope>NUCLEOTIDE SEQUENCE</scope>
    <source>
        <strain evidence="2">CGMCC 1.12997</strain>
    </source>
</reference>
<gene>
    <name evidence="2" type="ORF">GCM10011585_08830</name>
</gene>
<comment type="caution">
    <text evidence="2">The sequence shown here is derived from an EMBL/GenBank/DDBJ whole genome shotgun (WGS) entry which is preliminary data.</text>
</comment>
<dbReference type="EMBL" id="BMGT01000001">
    <property type="protein sequence ID" value="GGG69035.1"/>
    <property type="molecule type" value="Genomic_DNA"/>
</dbReference>
<organism evidence="2 3">
    <name type="scientific">Edaphobacter dinghuensis</name>
    <dbReference type="NCBI Taxonomy" id="1560005"/>
    <lineage>
        <taxon>Bacteria</taxon>
        <taxon>Pseudomonadati</taxon>
        <taxon>Acidobacteriota</taxon>
        <taxon>Terriglobia</taxon>
        <taxon>Terriglobales</taxon>
        <taxon>Acidobacteriaceae</taxon>
        <taxon>Edaphobacter</taxon>
    </lineage>
</organism>
<evidence type="ECO:0000313" key="3">
    <source>
        <dbReference type="Proteomes" id="UP000647241"/>
    </source>
</evidence>
<evidence type="ECO:0000313" key="2">
    <source>
        <dbReference type="EMBL" id="GGG69035.1"/>
    </source>
</evidence>
<reference evidence="2" key="1">
    <citation type="journal article" date="2014" name="Int. J. Syst. Evol. Microbiol.">
        <title>Complete genome sequence of Corynebacterium casei LMG S-19264T (=DSM 44701T), isolated from a smear-ripened cheese.</title>
        <authorList>
            <consortium name="US DOE Joint Genome Institute (JGI-PGF)"/>
            <person name="Walter F."/>
            <person name="Albersmeier A."/>
            <person name="Kalinowski J."/>
            <person name="Ruckert C."/>
        </authorList>
    </citation>
    <scope>NUCLEOTIDE SEQUENCE</scope>
    <source>
        <strain evidence="2">CGMCC 1.12997</strain>
    </source>
</reference>
<accession>A0A917H6G6</accession>
<dbReference type="PROSITE" id="PS51257">
    <property type="entry name" value="PROKAR_LIPOPROTEIN"/>
    <property type="match status" value="1"/>
</dbReference>
<dbReference type="AlphaFoldDB" id="A0A917H6G6"/>
<dbReference type="Proteomes" id="UP000647241">
    <property type="component" value="Unassembled WGS sequence"/>
</dbReference>
<feature type="chain" id="PRO_5036674802" description="Secreted protein with PEP-CTERM sorting signal" evidence="1">
    <location>
        <begin position="23"/>
        <end position="200"/>
    </location>
</feature>
<proteinExistence type="predicted"/>
<keyword evidence="3" id="KW-1185">Reference proteome</keyword>
<sequence length="200" mass="21079">MKAFYCLVLIALVFGCMGQAKADPVDFHIRVLDPPPPANPSYPLYLISATSFDVSFTPCLTGELPSGMTADGCFAARNISGLDWVGLDFSFPSGGVLTGQTASCAPAPSDNIFSATDCPLDPANGAFDLGFSEGVIHNGDYFFITEDGVVPPEDFPTGSVTATVLTPEPEPMVLLSTGVLLFGCLLYAERLRVLRASPLC</sequence>
<evidence type="ECO:0008006" key="4">
    <source>
        <dbReference type="Google" id="ProtNLM"/>
    </source>
</evidence>
<keyword evidence="1" id="KW-0732">Signal</keyword>
<protein>
    <recommendedName>
        <fullName evidence="4">Secreted protein with PEP-CTERM sorting signal</fullName>
    </recommendedName>
</protein>
<name>A0A917H6G6_9BACT</name>
<dbReference type="RefSeq" id="WP_188552895.1">
    <property type="nucleotide sequence ID" value="NZ_BMGT01000001.1"/>
</dbReference>
<evidence type="ECO:0000256" key="1">
    <source>
        <dbReference type="SAM" id="SignalP"/>
    </source>
</evidence>